<feature type="domain" description="PIH1D1/2/3 CS-like" evidence="7">
    <location>
        <begin position="641"/>
        <end position="716"/>
    </location>
</feature>
<feature type="region of interest" description="Disordered" evidence="4">
    <location>
        <begin position="174"/>
        <end position="203"/>
    </location>
</feature>
<dbReference type="PANTHER" id="PTHR22997">
    <property type="entry name" value="PIH1 DOMAIN-CONTAINING PROTEIN 1"/>
    <property type="match status" value="1"/>
</dbReference>
<dbReference type="AlphaFoldDB" id="A0A1B0GCI7"/>
<evidence type="ECO:0000256" key="4">
    <source>
        <dbReference type="SAM" id="MobiDB-lite"/>
    </source>
</evidence>
<dbReference type="InterPro" id="IPR012981">
    <property type="entry name" value="PIH1_N"/>
</dbReference>
<evidence type="ECO:0000256" key="3">
    <source>
        <dbReference type="ARBA" id="ARBA00046233"/>
    </source>
</evidence>
<dbReference type="GO" id="GO:1990904">
    <property type="term" value="C:ribonucleoprotein complex"/>
    <property type="evidence" value="ECO:0007669"/>
    <property type="project" value="TreeGrafter"/>
</dbReference>
<evidence type="ECO:0000259" key="6">
    <source>
        <dbReference type="Pfam" id="PF16012"/>
    </source>
</evidence>
<feature type="region of interest" description="Disordered" evidence="4">
    <location>
        <begin position="38"/>
        <end position="68"/>
    </location>
</feature>
<comment type="similarity">
    <text evidence="1">Belongs to the PIH1 family.</text>
</comment>
<dbReference type="VEuPathDB" id="VectorBase:GMOY011013"/>
<dbReference type="Pfam" id="PF18201">
    <property type="entry name" value="PIH1_CS"/>
    <property type="match status" value="1"/>
</dbReference>
<organism evidence="8 9">
    <name type="scientific">Glossina morsitans morsitans</name>
    <name type="common">Savannah tsetse fly</name>
    <dbReference type="NCBI Taxonomy" id="37546"/>
    <lineage>
        <taxon>Eukaryota</taxon>
        <taxon>Metazoa</taxon>
        <taxon>Ecdysozoa</taxon>
        <taxon>Arthropoda</taxon>
        <taxon>Hexapoda</taxon>
        <taxon>Insecta</taxon>
        <taxon>Pterygota</taxon>
        <taxon>Neoptera</taxon>
        <taxon>Endopterygota</taxon>
        <taxon>Diptera</taxon>
        <taxon>Brachycera</taxon>
        <taxon>Muscomorpha</taxon>
        <taxon>Hippoboscoidea</taxon>
        <taxon>Glossinidae</taxon>
        <taxon>Glossina</taxon>
    </lineage>
</organism>
<dbReference type="InterPro" id="IPR031961">
    <property type="entry name" value="DUF4780"/>
</dbReference>
<dbReference type="EnsemblMetazoa" id="GMOY011013-RA">
    <property type="protein sequence ID" value="GMOY011013-PA"/>
    <property type="gene ID" value="GMOY011013"/>
</dbReference>
<feature type="region of interest" description="Disordered" evidence="4">
    <location>
        <begin position="142"/>
        <end position="161"/>
    </location>
</feature>
<proteinExistence type="inferred from homology"/>
<dbReference type="STRING" id="37546.A0A1B0GCI7"/>
<evidence type="ECO:0000256" key="2">
    <source>
        <dbReference type="ARBA" id="ARBA00040540"/>
    </source>
</evidence>
<evidence type="ECO:0000313" key="9">
    <source>
        <dbReference type="Proteomes" id="UP000092444"/>
    </source>
</evidence>
<dbReference type="Pfam" id="PF16012">
    <property type="entry name" value="DUF4780"/>
    <property type="match status" value="1"/>
</dbReference>
<evidence type="ECO:0000313" key="8">
    <source>
        <dbReference type="EnsemblMetazoa" id="GMOY011013-PA"/>
    </source>
</evidence>
<protein>
    <recommendedName>
        <fullName evidence="2">PIH1 domain-containing protein 1</fullName>
    </recommendedName>
</protein>
<dbReference type="EMBL" id="CCAG010021437">
    <property type="status" value="NOT_ANNOTATED_CDS"/>
    <property type="molecule type" value="Genomic_DNA"/>
</dbReference>
<dbReference type="InterPro" id="IPR050734">
    <property type="entry name" value="PIH1/Kintoun_subfamily"/>
</dbReference>
<dbReference type="Proteomes" id="UP000092444">
    <property type="component" value="Unassembled WGS sequence"/>
</dbReference>
<comment type="function">
    <text evidence="3">Involved in the assembly of C/D box small nucleolar ribonucleoprotein (snoRNP) particles. Recruits the SWI/SNF complex to the core promoter of rRNA genes and enhances pre-rRNA transcription. Mediates interaction of TELO2 with the R2TP complex which is necessary for the stability of MTOR and SMG1. Positively regulates the assembly and activity of the mTORC1 complex.</text>
</comment>
<evidence type="ECO:0000256" key="1">
    <source>
        <dbReference type="ARBA" id="ARBA00008511"/>
    </source>
</evidence>
<accession>A0A1B0GCI7</accession>
<feature type="domain" description="DUF4780" evidence="6">
    <location>
        <begin position="243"/>
        <end position="406"/>
    </location>
</feature>
<dbReference type="InterPro" id="IPR041442">
    <property type="entry name" value="PIH1D1/2/3_CS-like"/>
</dbReference>
<feature type="compositionally biased region" description="Polar residues" evidence="4">
    <location>
        <begin position="178"/>
        <end position="192"/>
    </location>
</feature>
<sequence>MNSRNNFLDADNSSMERRLRFVQNDFEDSLNQYFGGSKYDDSHSITSPPPRDYKIVQPRPGRSSSHDFHIEERKAFLRQLGLPRHEAYELAVSTEFDVKHYEKMLRDMFKNGQRAEFINAYISDDIKGLSCDNYDLNYQSNVHNSTDNNVPPPPPRMLNWESDTDIDVDQIPERDEAPTTSKEANKFESANGSEKLSKSKRRKRSHFLRLGFQNEAAQQLAKDGYSKKRARHLGKELNIIPFRIAILPCDYPETLLFTEHMDQIQSNLMTKLSSERNQSTLSTLPITNIVYKAGFMSIDCKNDEAMVKWLLLNVRLIQLGEDIELMAIEERTMPDPFICVGIFKNASNLDAKEILRIVQATNNGLSVKAWRTLKTVITGNATKLVLAVDPKSAEIIQEKNNFVIYKEFPSASLYCMKRISPSINSSSVPTETNYLKPELGFCIKTFKINTNEKYFINVCQTEEIPAPEDVTENQLTAILNSDEPSSFRIPMSISEPRITKDKSDKPVDAIDIAVNPKFFSKIEKSLLFRDFFLALIAEALNDKYNVQIKIDKAIILNNRKFIGTLVTHRVRNNDIKTVLSSYQNPSNEDIKKLKNLQASSAAHKTLIEEIDSKEFNALKKKSEEFKQQNSTSIMPEYKLRARLRDNQVEEVQAEFYLPKCVSSGEIALDIGEDRILLESIQRGYLFDKFVNYQLNQDRARAIFDKTNKMLQLRIPVTSNKA</sequence>
<keyword evidence="9" id="KW-1185">Reference proteome</keyword>
<feature type="domain" description="PIH1 N-terminal" evidence="5">
    <location>
        <begin position="430"/>
        <end position="576"/>
    </location>
</feature>
<dbReference type="GO" id="GO:0000492">
    <property type="term" value="P:box C/D snoRNP assembly"/>
    <property type="evidence" value="ECO:0007669"/>
    <property type="project" value="TreeGrafter"/>
</dbReference>
<dbReference type="GO" id="GO:0006364">
    <property type="term" value="P:rRNA processing"/>
    <property type="evidence" value="ECO:0007669"/>
    <property type="project" value="TreeGrafter"/>
</dbReference>
<dbReference type="PANTHER" id="PTHR22997:SF0">
    <property type="entry name" value="PIH1 DOMAIN-CONTAINING PROTEIN 1"/>
    <property type="match status" value="1"/>
</dbReference>
<evidence type="ECO:0000259" key="5">
    <source>
        <dbReference type="Pfam" id="PF08190"/>
    </source>
</evidence>
<dbReference type="GO" id="GO:0097255">
    <property type="term" value="C:R2TP complex"/>
    <property type="evidence" value="ECO:0007669"/>
    <property type="project" value="TreeGrafter"/>
</dbReference>
<dbReference type="GO" id="GO:0005737">
    <property type="term" value="C:cytoplasm"/>
    <property type="evidence" value="ECO:0007669"/>
    <property type="project" value="TreeGrafter"/>
</dbReference>
<dbReference type="Pfam" id="PF08190">
    <property type="entry name" value="PIH1"/>
    <property type="match status" value="1"/>
</dbReference>
<reference evidence="8" key="1">
    <citation type="submission" date="2020-05" db="UniProtKB">
        <authorList>
            <consortium name="EnsemblMetazoa"/>
        </authorList>
    </citation>
    <scope>IDENTIFICATION</scope>
    <source>
        <strain evidence="8">Yale</strain>
    </source>
</reference>
<evidence type="ECO:0000259" key="7">
    <source>
        <dbReference type="Pfam" id="PF18201"/>
    </source>
</evidence>
<name>A0A1B0GCI7_GLOMM</name>